<dbReference type="PROSITE" id="PS00194">
    <property type="entry name" value="THIOREDOXIN_1"/>
    <property type="match status" value="1"/>
</dbReference>
<evidence type="ECO:0000256" key="1">
    <source>
        <dbReference type="ARBA" id="ARBA00022448"/>
    </source>
</evidence>
<feature type="signal peptide" evidence="5">
    <location>
        <begin position="1"/>
        <end position="17"/>
    </location>
</feature>
<organism evidence="7 8">
    <name type="scientific">Chrysochromulina tobinii</name>
    <dbReference type="NCBI Taxonomy" id="1460289"/>
    <lineage>
        <taxon>Eukaryota</taxon>
        <taxon>Haptista</taxon>
        <taxon>Haptophyta</taxon>
        <taxon>Prymnesiophyceae</taxon>
        <taxon>Prymnesiales</taxon>
        <taxon>Chrysochromulinaceae</taxon>
        <taxon>Chrysochromulina</taxon>
    </lineage>
</organism>
<dbReference type="NCBIfam" id="TIGR02180">
    <property type="entry name" value="GRX_euk"/>
    <property type="match status" value="1"/>
</dbReference>
<dbReference type="GO" id="GO:0034599">
    <property type="term" value="P:cellular response to oxidative stress"/>
    <property type="evidence" value="ECO:0007669"/>
    <property type="project" value="TreeGrafter"/>
</dbReference>
<dbReference type="OrthoDB" id="418495at2759"/>
<feature type="domain" description="Glutaredoxin" evidence="6">
    <location>
        <begin position="60"/>
        <end position="122"/>
    </location>
</feature>
<dbReference type="Pfam" id="PF00462">
    <property type="entry name" value="Glutaredoxin"/>
    <property type="match status" value="1"/>
</dbReference>
<accession>A0A0M0JED4</accession>
<reference evidence="8" key="1">
    <citation type="journal article" date="2015" name="PLoS Genet.">
        <title>Genome Sequence and Transcriptome Analyses of Chrysochromulina tobin: Metabolic Tools for Enhanced Algal Fitness in the Prominent Order Prymnesiales (Haptophyceae).</title>
        <authorList>
            <person name="Hovde B.T."/>
            <person name="Deodato C.R."/>
            <person name="Hunsperger H.M."/>
            <person name="Ryken S.A."/>
            <person name="Yost W."/>
            <person name="Jha R.K."/>
            <person name="Patterson J."/>
            <person name="Monnat R.J. Jr."/>
            <person name="Barlow S.B."/>
            <person name="Starkenburg S.R."/>
            <person name="Cattolico R.A."/>
        </authorList>
    </citation>
    <scope>NUCLEOTIDE SEQUENCE</scope>
    <source>
        <strain evidence="8">CCMP291</strain>
    </source>
</reference>
<dbReference type="InterPro" id="IPR011899">
    <property type="entry name" value="Glutaredoxin_euk/vir"/>
</dbReference>
<evidence type="ECO:0000256" key="2">
    <source>
        <dbReference type="ARBA" id="ARBA00022982"/>
    </source>
</evidence>
<keyword evidence="1" id="KW-0813">Transport</keyword>
<dbReference type="PROSITE" id="PS51354">
    <property type="entry name" value="GLUTAREDOXIN_2"/>
    <property type="match status" value="1"/>
</dbReference>
<dbReference type="PANTHER" id="PTHR45694:SF18">
    <property type="entry name" value="GLUTAREDOXIN-1-RELATED"/>
    <property type="match status" value="1"/>
</dbReference>
<evidence type="ECO:0000313" key="7">
    <source>
        <dbReference type="EMBL" id="KOO24815.1"/>
    </source>
</evidence>
<dbReference type="EMBL" id="JWZX01003051">
    <property type="protein sequence ID" value="KOO24815.1"/>
    <property type="molecule type" value="Genomic_DNA"/>
</dbReference>
<keyword evidence="4" id="KW-0676">Redox-active center</keyword>
<proteinExistence type="predicted"/>
<evidence type="ECO:0000259" key="6">
    <source>
        <dbReference type="Pfam" id="PF00462"/>
    </source>
</evidence>
<dbReference type="PROSITE" id="PS00195">
    <property type="entry name" value="GLUTAREDOXIN_1"/>
    <property type="match status" value="1"/>
</dbReference>
<dbReference type="InterPro" id="IPR017937">
    <property type="entry name" value="Thioredoxin_CS"/>
</dbReference>
<dbReference type="PANTHER" id="PTHR45694">
    <property type="entry name" value="GLUTAREDOXIN 2"/>
    <property type="match status" value="1"/>
</dbReference>
<dbReference type="InterPro" id="IPR014025">
    <property type="entry name" value="Glutaredoxin_subgr"/>
</dbReference>
<dbReference type="GO" id="GO:0005737">
    <property type="term" value="C:cytoplasm"/>
    <property type="evidence" value="ECO:0007669"/>
    <property type="project" value="TreeGrafter"/>
</dbReference>
<evidence type="ECO:0000256" key="5">
    <source>
        <dbReference type="SAM" id="SignalP"/>
    </source>
</evidence>
<name>A0A0M0JED4_9EUKA</name>
<evidence type="ECO:0000256" key="4">
    <source>
        <dbReference type="ARBA" id="ARBA00023284"/>
    </source>
</evidence>
<keyword evidence="5" id="KW-0732">Signal</keyword>
<dbReference type="InterPro" id="IPR011767">
    <property type="entry name" value="GLR_AS"/>
</dbReference>
<comment type="caution">
    <text evidence="7">The sequence shown here is derived from an EMBL/GenBank/DDBJ whole genome shotgun (WGS) entry which is preliminary data.</text>
</comment>
<dbReference type="CDD" id="cd03419">
    <property type="entry name" value="GRX_GRXh_1_2_like"/>
    <property type="match status" value="1"/>
</dbReference>
<keyword evidence="3" id="KW-1015">Disulfide bond</keyword>
<dbReference type="GO" id="GO:0015038">
    <property type="term" value="F:glutathione disulfide oxidoreductase activity"/>
    <property type="evidence" value="ECO:0007669"/>
    <property type="project" value="TreeGrafter"/>
</dbReference>
<keyword evidence="8" id="KW-1185">Reference proteome</keyword>
<dbReference type="InterPro" id="IPR002109">
    <property type="entry name" value="Glutaredoxin"/>
</dbReference>
<gene>
    <name evidence="7" type="ORF">Ctob_006561</name>
</gene>
<dbReference type="PRINTS" id="PR00160">
    <property type="entry name" value="GLUTAREDOXIN"/>
</dbReference>
<dbReference type="SUPFAM" id="SSF52833">
    <property type="entry name" value="Thioredoxin-like"/>
    <property type="match status" value="1"/>
</dbReference>
<sequence>MTLRGFTLARLLASCTALRVMFAQSQPALYAAAAPRATLVQMAAAGLEDQIKKTIGSTKVVVYSKSYCPYCAKTKALFDSMDVKYTAIELDLMDDGPKVQEALLSITGQKTVPNVFVGGKHVGGNDATQAAAKSGELQKMLAK</sequence>
<feature type="chain" id="PRO_5005601669" evidence="5">
    <location>
        <begin position="18"/>
        <end position="143"/>
    </location>
</feature>
<dbReference type="InterPro" id="IPR036249">
    <property type="entry name" value="Thioredoxin-like_sf"/>
</dbReference>
<dbReference type="Gene3D" id="3.40.30.10">
    <property type="entry name" value="Glutaredoxin"/>
    <property type="match status" value="1"/>
</dbReference>
<keyword evidence="2" id="KW-0249">Electron transport</keyword>
<dbReference type="AlphaFoldDB" id="A0A0M0JED4"/>
<evidence type="ECO:0000313" key="8">
    <source>
        <dbReference type="Proteomes" id="UP000037460"/>
    </source>
</evidence>
<dbReference type="FunFam" id="3.40.30.10:FF:000026">
    <property type="entry name" value="Glutaredoxin 2"/>
    <property type="match status" value="1"/>
</dbReference>
<dbReference type="Proteomes" id="UP000037460">
    <property type="component" value="Unassembled WGS sequence"/>
</dbReference>
<protein>
    <submittedName>
        <fullName evidence="7">Glutaredoxin</fullName>
    </submittedName>
</protein>
<evidence type="ECO:0000256" key="3">
    <source>
        <dbReference type="ARBA" id="ARBA00023157"/>
    </source>
</evidence>